<dbReference type="AlphaFoldDB" id="A0A4S8I6N6"/>
<protein>
    <submittedName>
        <fullName evidence="2">Uncharacterized protein</fullName>
    </submittedName>
</protein>
<evidence type="ECO:0000313" key="3">
    <source>
        <dbReference type="Proteomes" id="UP000317650"/>
    </source>
</evidence>
<comment type="caution">
    <text evidence="2">The sequence shown here is derived from an EMBL/GenBank/DDBJ whole genome shotgun (WGS) entry which is preliminary data.</text>
</comment>
<reference evidence="2 3" key="1">
    <citation type="journal article" date="2019" name="Nat. Plants">
        <title>Genome sequencing of Musa balbisiana reveals subgenome evolution and function divergence in polyploid bananas.</title>
        <authorList>
            <person name="Yao X."/>
        </authorList>
    </citation>
    <scope>NUCLEOTIDE SEQUENCE [LARGE SCALE GENOMIC DNA]</scope>
    <source>
        <strain evidence="3">cv. DH-PKW</strain>
        <tissue evidence="2">Leaves</tissue>
    </source>
</reference>
<dbReference type="Proteomes" id="UP000317650">
    <property type="component" value="Unassembled WGS sequence"/>
</dbReference>
<sequence length="198" mass="22127">MITARFLSELAAEVHRSSDGFPVPLGKKIRLTPWWQCRSLMGNLSPLSASKFAFDICELPTPRICTERRASPGSASPEVFRTTTPALPLNRGLALPRWPCGSQLLRPYHFRLVDYGSLFAYRSSRPNDLPWTEFTALLGLHSQTTRLVDSASWCDRVRAGRASPSPAPRSRGLGPCPSLSDRFSRLQFDTQIRPITTQ</sequence>
<accession>A0A4S8I6N6</accession>
<name>A0A4S8I6N6_MUSBA</name>
<gene>
    <name evidence="2" type="ORF">C4D60_Mb00t19040</name>
</gene>
<keyword evidence="3" id="KW-1185">Reference proteome</keyword>
<evidence type="ECO:0000256" key="1">
    <source>
        <dbReference type="SAM" id="MobiDB-lite"/>
    </source>
</evidence>
<organism evidence="2 3">
    <name type="scientific">Musa balbisiana</name>
    <name type="common">Banana</name>
    <dbReference type="NCBI Taxonomy" id="52838"/>
    <lineage>
        <taxon>Eukaryota</taxon>
        <taxon>Viridiplantae</taxon>
        <taxon>Streptophyta</taxon>
        <taxon>Embryophyta</taxon>
        <taxon>Tracheophyta</taxon>
        <taxon>Spermatophyta</taxon>
        <taxon>Magnoliopsida</taxon>
        <taxon>Liliopsida</taxon>
        <taxon>Zingiberales</taxon>
        <taxon>Musaceae</taxon>
        <taxon>Musa</taxon>
    </lineage>
</organism>
<dbReference type="EMBL" id="PYDT01000871">
    <property type="protein sequence ID" value="THU42662.1"/>
    <property type="molecule type" value="Genomic_DNA"/>
</dbReference>
<proteinExistence type="predicted"/>
<evidence type="ECO:0000313" key="2">
    <source>
        <dbReference type="EMBL" id="THU42662.1"/>
    </source>
</evidence>
<feature type="region of interest" description="Disordered" evidence="1">
    <location>
        <begin position="159"/>
        <end position="179"/>
    </location>
</feature>